<dbReference type="InterPro" id="IPR003439">
    <property type="entry name" value="ABC_transporter-like_ATP-bd"/>
</dbReference>
<comment type="caution">
    <text evidence="6">The sequence shown here is derived from an EMBL/GenBank/DDBJ whole genome shotgun (WGS) entry which is preliminary data.</text>
</comment>
<dbReference type="InterPro" id="IPR017871">
    <property type="entry name" value="ABC_transporter-like_CS"/>
</dbReference>
<dbReference type="Pfam" id="PF08352">
    <property type="entry name" value="oligo_HPY"/>
    <property type="match status" value="1"/>
</dbReference>
<name>A0A7W7S211_9ACTN</name>
<gene>
    <name evidence="6" type="ORF">FHR32_006498</name>
</gene>
<dbReference type="RefSeq" id="WP_184758134.1">
    <property type="nucleotide sequence ID" value="NZ_BAABEK010000003.1"/>
</dbReference>
<evidence type="ECO:0000256" key="4">
    <source>
        <dbReference type="ARBA" id="ARBA00022840"/>
    </source>
</evidence>
<dbReference type="InterPro" id="IPR050319">
    <property type="entry name" value="ABC_transp_ATP-bind"/>
</dbReference>
<dbReference type="CDD" id="cd03257">
    <property type="entry name" value="ABC_NikE_OppD_transporters"/>
    <property type="match status" value="1"/>
</dbReference>
<dbReference type="SUPFAM" id="SSF52540">
    <property type="entry name" value="P-loop containing nucleoside triphosphate hydrolases"/>
    <property type="match status" value="1"/>
</dbReference>
<evidence type="ECO:0000256" key="3">
    <source>
        <dbReference type="ARBA" id="ARBA00022741"/>
    </source>
</evidence>
<dbReference type="Pfam" id="PF00005">
    <property type="entry name" value="ABC_tran"/>
    <property type="match status" value="1"/>
</dbReference>
<dbReference type="FunFam" id="3.40.50.300:FF:000016">
    <property type="entry name" value="Oligopeptide ABC transporter ATP-binding component"/>
    <property type="match status" value="1"/>
</dbReference>
<dbReference type="NCBIfam" id="TIGR01727">
    <property type="entry name" value="oligo_HPY"/>
    <property type="match status" value="1"/>
</dbReference>
<evidence type="ECO:0000256" key="1">
    <source>
        <dbReference type="ARBA" id="ARBA00005417"/>
    </source>
</evidence>
<dbReference type="PANTHER" id="PTHR43776">
    <property type="entry name" value="TRANSPORT ATP-BINDING PROTEIN"/>
    <property type="match status" value="1"/>
</dbReference>
<dbReference type="InterPro" id="IPR027417">
    <property type="entry name" value="P-loop_NTPase"/>
</dbReference>
<dbReference type="PROSITE" id="PS50893">
    <property type="entry name" value="ABC_TRANSPORTER_2"/>
    <property type="match status" value="1"/>
</dbReference>
<dbReference type="AlphaFoldDB" id="A0A7W7S211"/>
<dbReference type="PANTHER" id="PTHR43776:SF7">
    <property type="entry name" value="D,D-DIPEPTIDE TRANSPORT ATP-BINDING PROTEIN DDPF-RELATED"/>
    <property type="match status" value="1"/>
</dbReference>
<evidence type="ECO:0000313" key="7">
    <source>
        <dbReference type="Proteomes" id="UP000534286"/>
    </source>
</evidence>
<keyword evidence="3" id="KW-0547">Nucleotide-binding</keyword>
<reference evidence="6 7" key="1">
    <citation type="submission" date="2020-08" db="EMBL/GenBank/DDBJ databases">
        <title>Sequencing the genomes of 1000 actinobacteria strains.</title>
        <authorList>
            <person name="Klenk H.-P."/>
        </authorList>
    </citation>
    <scope>NUCLEOTIDE SEQUENCE [LARGE SCALE GENOMIC DNA]</scope>
    <source>
        <strain evidence="6 7">DSM 43023</strain>
    </source>
</reference>
<accession>A0A7W7S211</accession>
<protein>
    <submittedName>
        <fullName evidence="6">Peptide/nickel transport system ATP-binding protein</fullName>
    </submittedName>
</protein>
<dbReference type="InterPro" id="IPR003593">
    <property type="entry name" value="AAA+_ATPase"/>
</dbReference>
<dbReference type="PROSITE" id="PS00211">
    <property type="entry name" value="ABC_TRANSPORTER_1"/>
    <property type="match status" value="1"/>
</dbReference>
<sequence>MSSEPLLSIRGLKVHFPVKKGVLLERVVGQVRAVDGVDLDVPQGMTYGLVGESGCGKSTLGKAVLRLVEPTAGTVLFDGVDVGAQDPERLRLLRRHMQMVFQDPLASLDPRQSVESVLTEPLRTHGFTGDRLRRVRELLDIVGLPAGSASRYPHEFSGGQRQRIGIARAIALNPRLIIADEPVSALDVSIQAQIVNLLEDLQEQLGLTYVVVAHDLAVVRHVSDVIGVMYLGALVEESPSSELYAEPLHPYTIALMSAIPIPDPDVEERRRRILLTGDLPSPMDVPPGCRFHTRCPFRQPTRCADEPPGLREARPGRRVACHWVEEIAAGRIRAAAGAHDPAATEVGAPVTPGPT</sequence>
<evidence type="ECO:0000259" key="5">
    <source>
        <dbReference type="PROSITE" id="PS50893"/>
    </source>
</evidence>
<dbReference type="SMART" id="SM00382">
    <property type="entry name" value="AAA"/>
    <property type="match status" value="1"/>
</dbReference>
<keyword evidence="4 6" id="KW-0067">ATP-binding</keyword>
<proteinExistence type="inferred from homology"/>
<dbReference type="GO" id="GO:0015833">
    <property type="term" value="P:peptide transport"/>
    <property type="evidence" value="ECO:0007669"/>
    <property type="project" value="InterPro"/>
</dbReference>
<dbReference type="InterPro" id="IPR013563">
    <property type="entry name" value="Oligopep_ABC_C"/>
</dbReference>
<organism evidence="6 7">
    <name type="scientific">Streptosporangium album</name>
    <dbReference type="NCBI Taxonomy" id="47479"/>
    <lineage>
        <taxon>Bacteria</taxon>
        <taxon>Bacillati</taxon>
        <taxon>Actinomycetota</taxon>
        <taxon>Actinomycetes</taxon>
        <taxon>Streptosporangiales</taxon>
        <taxon>Streptosporangiaceae</taxon>
        <taxon>Streptosporangium</taxon>
    </lineage>
</organism>
<keyword evidence="2" id="KW-0813">Transport</keyword>
<dbReference type="GO" id="GO:0016887">
    <property type="term" value="F:ATP hydrolysis activity"/>
    <property type="evidence" value="ECO:0007669"/>
    <property type="project" value="InterPro"/>
</dbReference>
<dbReference type="GO" id="GO:0005524">
    <property type="term" value="F:ATP binding"/>
    <property type="evidence" value="ECO:0007669"/>
    <property type="project" value="UniProtKB-KW"/>
</dbReference>
<comment type="similarity">
    <text evidence="1">Belongs to the ABC transporter superfamily.</text>
</comment>
<dbReference type="GO" id="GO:0055085">
    <property type="term" value="P:transmembrane transport"/>
    <property type="evidence" value="ECO:0007669"/>
    <property type="project" value="UniProtKB-ARBA"/>
</dbReference>
<dbReference type="EMBL" id="JACHJU010000003">
    <property type="protein sequence ID" value="MBB4942112.1"/>
    <property type="molecule type" value="Genomic_DNA"/>
</dbReference>
<dbReference type="Proteomes" id="UP000534286">
    <property type="component" value="Unassembled WGS sequence"/>
</dbReference>
<keyword evidence="7" id="KW-1185">Reference proteome</keyword>
<feature type="domain" description="ABC transporter" evidence="5">
    <location>
        <begin position="9"/>
        <end position="256"/>
    </location>
</feature>
<evidence type="ECO:0000256" key="2">
    <source>
        <dbReference type="ARBA" id="ARBA00022448"/>
    </source>
</evidence>
<dbReference type="Gene3D" id="3.40.50.300">
    <property type="entry name" value="P-loop containing nucleotide triphosphate hydrolases"/>
    <property type="match status" value="1"/>
</dbReference>
<evidence type="ECO:0000313" key="6">
    <source>
        <dbReference type="EMBL" id="MBB4942112.1"/>
    </source>
</evidence>